<comment type="similarity">
    <text evidence="1 3">Belongs to the type-B carboxylesterase/lipase family.</text>
</comment>
<organism evidence="5 6">
    <name type="scientific">Streptoalloteichus hindustanus</name>
    <dbReference type="NCBI Taxonomy" id="2017"/>
    <lineage>
        <taxon>Bacteria</taxon>
        <taxon>Bacillati</taxon>
        <taxon>Actinomycetota</taxon>
        <taxon>Actinomycetes</taxon>
        <taxon>Pseudonocardiales</taxon>
        <taxon>Pseudonocardiaceae</taxon>
        <taxon>Streptoalloteichus</taxon>
    </lineage>
</organism>
<dbReference type="InterPro" id="IPR029058">
    <property type="entry name" value="AB_hydrolase_fold"/>
</dbReference>
<dbReference type="EMBL" id="FQVN01000007">
    <property type="protein sequence ID" value="SHG22742.1"/>
    <property type="molecule type" value="Genomic_DNA"/>
</dbReference>
<dbReference type="InterPro" id="IPR050309">
    <property type="entry name" value="Type-B_Carboxylest/Lipase"/>
</dbReference>
<evidence type="ECO:0000259" key="4">
    <source>
        <dbReference type="Pfam" id="PF00135"/>
    </source>
</evidence>
<dbReference type="RefSeq" id="WP_083960058.1">
    <property type="nucleotide sequence ID" value="NZ_FQVN01000007.1"/>
</dbReference>
<dbReference type="STRING" id="2017.SAMN05444320_10782"/>
<dbReference type="EC" id="3.1.1.-" evidence="3"/>
<proteinExistence type="inferred from homology"/>
<feature type="chain" id="PRO_5039753271" description="Carboxylic ester hydrolase" evidence="3">
    <location>
        <begin position="27"/>
        <end position="537"/>
    </location>
</feature>
<keyword evidence="6" id="KW-1185">Reference proteome</keyword>
<evidence type="ECO:0000256" key="1">
    <source>
        <dbReference type="ARBA" id="ARBA00005964"/>
    </source>
</evidence>
<accession>A0A1M5I3E2</accession>
<evidence type="ECO:0000256" key="2">
    <source>
        <dbReference type="ARBA" id="ARBA00022801"/>
    </source>
</evidence>
<evidence type="ECO:0000313" key="5">
    <source>
        <dbReference type="EMBL" id="SHG22742.1"/>
    </source>
</evidence>
<dbReference type="OrthoDB" id="4308422at2"/>
<evidence type="ECO:0000313" key="6">
    <source>
        <dbReference type="Proteomes" id="UP000184501"/>
    </source>
</evidence>
<dbReference type="PROSITE" id="PS00122">
    <property type="entry name" value="CARBOXYLESTERASE_B_1"/>
    <property type="match status" value="1"/>
</dbReference>
<dbReference type="SUPFAM" id="SSF53474">
    <property type="entry name" value="alpha/beta-Hydrolases"/>
    <property type="match status" value="1"/>
</dbReference>
<dbReference type="AlphaFoldDB" id="A0A1M5I3E2"/>
<dbReference type="Pfam" id="PF00135">
    <property type="entry name" value="COesterase"/>
    <property type="match status" value="1"/>
</dbReference>
<protein>
    <recommendedName>
        <fullName evidence="3">Carboxylic ester hydrolase</fullName>
        <ecNumber evidence="3">3.1.1.-</ecNumber>
    </recommendedName>
</protein>
<feature type="signal peptide" evidence="3">
    <location>
        <begin position="1"/>
        <end position="26"/>
    </location>
</feature>
<dbReference type="PANTHER" id="PTHR11559">
    <property type="entry name" value="CARBOXYLESTERASE"/>
    <property type="match status" value="1"/>
</dbReference>
<dbReference type="InterPro" id="IPR019826">
    <property type="entry name" value="Carboxylesterase_B_AS"/>
</dbReference>
<feature type="domain" description="Carboxylesterase type B" evidence="4">
    <location>
        <begin position="36"/>
        <end position="530"/>
    </location>
</feature>
<dbReference type="GO" id="GO:0016787">
    <property type="term" value="F:hydrolase activity"/>
    <property type="evidence" value="ECO:0007669"/>
    <property type="project" value="UniProtKB-KW"/>
</dbReference>
<keyword evidence="2 3" id="KW-0378">Hydrolase</keyword>
<reference evidence="5 6" key="1">
    <citation type="submission" date="2016-11" db="EMBL/GenBank/DDBJ databases">
        <authorList>
            <person name="Jaros S."/>
            <person name="Januszkiewicz K."/>
            <person name="Wedrychowicz H."/>
        </authorList>
    </citation>
    <scope>NUCLEOTIDE SEQUENCE [LARGE SCALE GENOMIC DNA]</scope>
    <source>
        <strain evidence="5 6">DSM 44523</strain>
    </source>
</reference>
<dbReference type="Proteomes" id="UP000184501">
    <property type="component" value="Unassembled WGS sequence"/>
</dbReference>
<keyword evidence="3" id="KW-0732">Signal</keyword>
<evidence type="ECO:0000256" key="3">
    <source>
        <dbReference type="RuleBase" id="RU361235"/>
    </source>
</evidence>
<name>A0A1M5I3E2_STRHI</name>
<gene>
    <name evidence="5" type="ORF">SAMN05444320_10782</name>
</gene>
<dbReference type="Gene3D" id="3.40.50.1820">
    <property type="entry name" value="alpha/beta hydrolase"/>
    <property type="match status" value="1"/>
</dbReference>
<sequence>MTRRQQRGWSLSFAALALTTALPLPASGAGVTTQDSAVVRTDRGAVRGVEHADYREFHGIPFAAPPVGELRWRSPRPHAPWTGTRDATKPGARCAQLASVTGTPASNAEDCLYLTVTAPRPVGRGPKPVMVWLHGGGFVEGAGSEYDPHRIAVRGDVLVVTVNYRLGIFSNFAHPGLDGSGAFGLEDQQAALRWVRRNAVAFGGDPGNVTLFGQSAGGQSVCAQLAAPGAAGLFHRAVIQSSLCTTKIPANALAPGLPTVSPWETVESVAARGRQTATALRCPDPATALTCLRDLPPEQLMPVFGQFAGLSYGSRTLPEDPYRVLREGRMHRMPVLSGTTRDEMTFMQAVIDLSGGPLTARRYRQYLDEAFGVDADRVAARYPLRPHEPPSRTWAAVTTDSALTCPTLNRSRLFARHVPTYGYEFADRTVPPTLPDVGYPYGAYHSADLFSLFDLRDGAVGPELDAQQRRLGDLMIDYWTAFARTANPNAPGLPRWPRLRPNTPAAQSLATGPHGVGPVDLAQEHHCQFWDSVSALR</sequence>
<dbReference type="InterPro" id="IPR002018">
    <property type="entry name" value="CarbesteraseB"/>
</dbReference>